<evidence type="ECO:0000313" key="2">
    <source>
        <dbReference type="Proteomes" id="UP000243579"/>
    </source>
</evidence>
<accession>A0A1V9YQ55</accession>
<protein>
    <submittedName>
        <fullName evidence="1">Uncharacterized protein</fullName>
    </submittedName>
</protein>
<comment type="caution">
    <text evidence="1">The sequence shown here is derived from an EMBL/GenBank/DDBJ whole genome shotgun (WGS) entry which is preliminary data.</text>
</comment>
<organism evidence="1 2">
    <name type="scientific">Achlya hypogyna</name>
    <name type="common">Oomycete</name>
    <name type="synonym">Protoachlya hypogyna</name>
    <dbReference type="NCBI Taxonomy" id="1202772"/>
    <lineage>
        <taxon>Eukaryota</taxon>
        <taxon>Sar</taxon>
        <taxon>Stramenopiles</taxon>
        <taxon>Oomycota</taxon>
        <taxon>Saprolegniomycetes</taxon>
        <taxon>Saprolegniales</taxon>
        <taxon>Achlyaceae</taxon>
        <taxon>Achlya</taxon>
    </lineage>
</organism>
<evidence type="ECO:0000313" key="1">
    <source>
        <dbReference type="EMBL" id="OQR87878.1"/>
    </source>
</evidence>
<sequence length="444" mass="48667">MLGALLDAVAISASFFGSTPTSGNLIAQVVALRYEEFTKPAKPPAWPSSFQANFTEVFGGFPAPPSTGAWYYHYEDAVHQWRADHNAPQSNNFCKCAKPNTTETCQLFFSPTGLFVNFPSLRECCSVCAAKDGCSPLKPDWLSGNSPVRTPGFDIIQGRACYQYCTPGAVFNDCLSYDENGVPCQYSETSTFAPGFTVVHNLTFTSWTKHMMHLLLDALMLYGAWHPAPASDDAANAGSGISEITYELPAPPPPFPSEVQATFTETFEGYDVPDSSGAWYYQYHVHGAKNWRVDHDTPQANNFCACAKGDTTETCSLYFTQGNLFVNFPTLGNACCRLCDATTAGCGVLRPDWLSAAPVTHTGVDVLDGRTCYQYCTPGYQFDDCMSYDDYGFPCRYSETWGDVVHNLTFTSWVVQAQRPATFDLPSPACAVDCPKLFPACMMP</sequence>
<gene>
    <name evidence="1" type="ORF">ACHHYP_07896</name>
</gene>
<proteinExistence type="predicted"/>
<name>A0A1V9YQ55_ACHHY</name>
<dbReference type="OrthoDB" id="406551at2759"/>
<dbReference type="Proteomes" id="UP000243579">
    <property type="component" value="Unassembled WGS sequence"/>
</dbReference>
<reference evidence="1 2" key="1">
    <citation type="journal article" date="2014" name="Genome Biol. Evol.">
        <title>The secreted proteins of Achlya hypogyna and Thraustotheca clavata identify the ancestral oomycete secretome and reveal gene acquisitions by horizontal gene transfer.</title>
        <authorList>
            <person name="Misner I."/>
            <person name="Blouin N."/>
            <person name="Leonard G."/>
            <person name="Richards T.A."/>
            <person name="Lane C.E."/>
        </authorList>
    </citation>
    <scope>NUCLEOTIDE SEQUENCE [LARGE SCALE GENOMIC DNA]</scope>
    <source>
        <strain evidence="1 2">ATCC 48635</strain>
    </source>
</reference>
<dbReference type="EMBL" id="JNBR01001420">
    <property type="protein sequence ID" value="OQR87878.1"/>
    <property type="molecule type" value="Genomic_DNA"/>
</dbReference>
<keyword evidence="2" id="KW-1185">Reference proteome</keyword>
<dbReference type="AlphaFoldDB" id="A0A1V9YQ55"/>